<gene>
    <name evidence="1" type="ORF">BH720_016515</name>
</gene>
<reference evidence="1 2" key="1">
    <citation type="journal article" date="2016" name="Genome Announc.">
        <title>Draft Genome Sequence of the Thermotolerant Cyanobacterium Desertifilum sp. IPPAS B-1220.</title>
        <authorList>
            <person name="Mironov K.S."/>
            <person name="Sinetova M.A."/>
            <person name="Bolatkhan K."/>
            <person name="Zayadan B.K."/>
            <person name="Ustinova V.V."/>
            <person name="Kupriyanova E.V."/>
            <person name="Skrypnik A.N."/>
            <person name="Gogoleva N.E."/>
            <person name="Gogolev Y.V."/>
            <person name="Los D.A."/>
        </authorList>
    </citation>
    <scope>NUCLEOTIDE SEQUENCE [LARGE SCALE GENOMIC DNA]</scope>
    <source>
        <strain evidence="1 2">IPPAS B-1220</strain>
    </source>
</reference>
<evidence type="ECO:0000313" key="1">
    <source>
        <dbReference type="EMBL" id="XPM66711.1"/>
    </source>
</evidence>
<dbReference type="Proteomes" id="UP000095472">
    <property type="component" value="Chromosome"/>
</dbReference>
<organism evidence="1 2">
    <name type="scientific">Desertifilum tharense IPPAS B-1220</name>
    <dbReference type="NCBI Taxonomy" id="1781255"/>
    <lineage>
        <taxon>Bacteria</taxon>
        <taxon>Bacillati</taxon>
        <taxon>Cyanobacteriota</taxon>
        <taxon>Cyanophyceae</taxon>
        <taxon>Desertifilales</taxon>
        <taxon>Desertifilaceae</taxon>
        <taxon>Desertifilum</taxon>
    </lineage>
</organism>
<proteinExistence type="predicted"/>
<protein>
    <submittedName>
        <fullName evidence="1">Uncharacterized protein</fullName>
    </submittedName>
</protein>
<dbReference type="EMBL" id="CP182909">
    <property type="protein sequence ID" value="XPM66711.1"/>
    <property type="molecule type" value="Genomic_DNA"/>
</dbReference>
<accession>A0ACD5H1M2</accession>
<sequence>MKSKLLFAIAAATLPLGGGLSVSANPAPPFVLWFLSNPLQRTGKNLPLMTVNLRF</sequence>
<keyword evidence="2" id="KW-1185">Reference proteome</keyword>
<name>A0ACD5H1M2_9CYAN</name>
<evidence type="ECO:0000313" key="2">
    <source>
        <dbReference type="Proteomes" id="UP000095472"/>
    </source>
</evidence>